<comment type="catalytic activity">
    <reaction evidence="1">
        <text>ATP + protein L-histidine = ADP + protein N-phospho-L-histidine.</text>
        <dbReference type="EC" id="2.7.13.3"/>
    </reaction>
</comment>
<evidence type="ECO:0000256" key="4">
    <source>
        <dbReference type="ARBA" id="ARBA00022679"/>
    </source>
</evidence>
<keyword evidence="10" id="KW-1185">Reference proteome</keyword>
<evidence type="ECO:0000313" key="10">
    <source>
        <dbReference type="Proteomes" id="UP001255917"/>
    </source>
</evidence>
<dbReference type="SUPFAM" id="SSF52172">
    <property type="entry name" value="CheY-like"/>
    <property type="match status" value="1"/>
</dbReference>
<dbReference type="PANTHER" id="PTHR43047:SF72">
    <property type="entry name" value="OSMOSENSING HISTIDINE PROTEIN KINASE SLN1"/>
    <property type="match status" value="1"/>
</dbReference>
<name>A0ABU3NA31_9GAMM</name>
<evidence type="ECO:0000259" key="7">
    <source>
        <dbReference type="PROSITE" id="PS50109"/>
    </source>
</evidence>
<dbReference type="Pfam" id="PF00512">
    <property type="entry name" value="HisKA"/>
    <property type="match status" value="1"/>
</dbReference>
<dbReference type="SUPFAM" id="SSF55874">
    <property type="entry name" value="ATPase domain of HSP90 chaperone/DNA topoisomerase II/histidine kinase"/>
    <property type="match status" value="1"/>
</dbReference>
<keyword evidence="5" id="KW-0418">Kinase</keyword>
<dbReference type="PRINTS" id="PR00344">
    <property type="entry name" value="BCTRLSENSOR"/>
</dbReference>
<feature type="modified residue" description="4-aspartylphosphate" evidence="6">
    <location>
        <position position="797"/>
    </location>
</feature>
<protein>
    <recommendedName>
        <fullName evidence="2">histidine kinase</fullName>
        <ecNumber evidence="2">2.7.13.3</ecNumber>
    </recommendedName>
</protein>
<dbReference type="RefSeq" id="WP_315585131.1">
    <property type="nucleotide sequence ID" value="NZ_JAVXUR010000001.1"/>
</dbReference>
<dbReference type="InterPro" id="IPR005467">
    <property type="entry name" value="His_kinase_dom"/>
</dbReference>
<dbReference type="PROSITE" id="PS50109">
    <property type="entry name" value="HIS_KIN"/>
    <property type="match status" value="1"/>
</dbReference>
<dbReference type="CDD" id="cd00082">
    <property type="entry name" value="HisKA"/>
    <property type="match status" value="1"/>
</dbReference>
<dbReference type="Proteomes" id="UP001255917">
    <property type="component" value="Unassembled WGS sequence"/>
</dbReference>
<feature type="domain" description="Response regulatory" evidence="8">
    <location>
        <begin position="747"/>
        <end position="864"/>
    </location>
</feature>
<organism evidence="9 10">
    <name type="scientific">Halomonas saccharevitans</name>
    <dbReference type="NCBI Taxonomy" id="416872"/>
    <lineage>
        <taxon>Bacteria</taxon>
        <taxon>Pseudomonadati</taxon>
        <taxon>Pseudomonadota</taxon>
        <taxon>Gammaproteobacteria</taxon>
        <taxon>Oceanospirillales</taxon>
        <taxon>Halomonadaceae</taxon>
        <taxon>Halomonas</taxon>
    </lineage>
</organism>
<dbReference type="SMART" id="SM00065">
    <property type="entry name" value="GAF"/>
    <property type="match status" value="2"/>
</dbReference>
<dbReference type="SMART" id="SM00448">
    <property type="entry name" value="REC"/>
    <property type="match status" value="1"/>
</dbReference>
<dbReference type="SMART" id="SM00388">
    <property type="entry name" value="HisKA"/>
    <property type="match status" value="1"/>
</dbReference>
<dbReference type="InterPro" id="IPR013656">
    <property type="entry name" value="PAS_4"/>
</dbReference>
<dbReference type="PROSITE" id="PS50110">
    <property type="entry name" value="RESPONSE_REGULATORY"/>
    <property type="match status" value="1"/>
</dbReference>
<dbReference type="CDD" id="cd17546">
    <property type="entry name" value="REC_hyHK_CKI1_RcsC-like"/>
    <property type="match status" value="1"/>
</dbReference>
<dbReference type="Pfam" id="PF08448">
    <property type="entry name" value="PAS_4"/>
    <property type="match status" value="1"/>
</dbReference>
<dbReference type="InterPro" id="IPR036890">
    <property type="entry name" value="HATPase_C_sf"/>
</dbReference>
<dbReference type="InterPro" id="IPR003661">
    <property type="entry name" value="HisK_dim/P_dom"/>
</dbReference>
<reference evidence="10" key="1">
    <citation type="submission" date="2023-07" db="EMBL/GenBank/DDBJ databases">
        <title>Substrates and metabolic shifts associated with increased methane emissions in unrestored hypersaline salterns.</title>
        <authorList>
            <person name="Bueno De Mesquita C.P."/>
            <person name="Tringe S.G."/>
        </authorList>
    </citation>
    <scope>NUCLEOTIDE SEQUENCE [LARGE SCALE GENOMIC DNA]</scope>
    <source>
        <strain evidence="10">I4</strain>
    </source>
</reference>
<evidence type="ECO:0000256" key="5">
    <source>
        <dbReference type="ARBA" id="ARBA00022777"/>
    </source>
</evidence>
<dbReference type="SUPFAM" id="SSF55781">
    <property type="entry name" value="GAF domain-like"/>
    <property type="match status" value="2"/>
</dbReference>
<sequence>MKPPVPENDTARLAALEALGVMDSARDAGFDQLVELAQEFFEVPIALVSLVAEDRQWFKAFVGLEVRETSREVSFCAHAVAALQPLVVPDAREDVRFKDNPLVTGEPGIRFYAGHPLFPDGEHAVGTLCLIDTHPREFSARDRRLLGRLAGQVEALLRKHQLRMQQEAQQRELVTLNLRLSEAGDRLAKERQLLRSVLDGSRDPIYARSRSGRYLAANTACLSLLEGTSGRAMEEGTPQLPAEVQARLDAAEAEVIASGVAQQISLPPLRGRRHELQLGPLRDEEGEIGGVVGVARDTTEALRQASLIRVLHRGVTDYQALMSGHQLWDFLMEALRELTDSEYALIGEVNEDAGQPALKIHAITDLSWNEESRLLMERLRNGDMTLSNPRSLLGRVFAHGEVVMTDNLAEHPHRGGLPPGHPPLHNYLGVPIFDDQRPIGMFAIANGRRRYDQALLEWLEPFTATCALLINLYRQMAEREGYIEALSTARDSADRANRAKSEFLSSMSHELRTPLNAILGFAQLLEGGKRHPLEARQQRQVAQIARSGQHLLELINQTLDLARVEAGQLSLSMEALSLVEVADDATHALEATAKAHDIALHQQIHGPLPAVYADYTRLKQVLLNLLSNAIKYNRPGGRVCLEAAAEEECLRFTVRDNGQGIRDEGLALLFQPFQRLGAERSGIEGTGIGLAITRQLLEAMHATIEVESVEGQGSAFHCRLMLADVDQRVVNRAEKKGAGAPEEVAARIVYIEDNPANQRLMEDIFEEWQACQLQIYPSAELALPHIEAEPPDLVLMDLNLSGMNGYHALERLRQLPLMRALPVIALSANAMPADIKRGLAAGFDDYLTKPLELASFFATLSRHLSSFEGNPDAF</sequence>
<dbReference type="Pfam" id="PF01590">
    <property type="entry name" value="GAF"/>
    <property type="match status" value="1"/>
</dbReference>
<dbReference type="InterPro" id="IPR003594">
    <property type="entry name" value="HATPase_dom"/>
</dbReference>
<dbReference type="InterPro" id="IPR035965">
    <property type="entry name" value="PAS-like_dom_sf"/>
</dbReference>
<dbReference type="CDD" id="cd00075">
    <property type="entry name" value="HATPase"/>
    <property type="match status" value="1"/>
</dbReference>
<dbReference type="InterPro" id="IPR029016">
    <property type="entry name" value="GAF-like_dom_sf"/>
</dbReference>
<comment type="caution">
    <text evidence="9">The sequence shown here is derived from an EMBL/GenBank/DDBJ whole genome shotgun (WGS) entry which is preliminary data.</text>
</comment>
<evidence type="ECO:0000256" key="6">
    <source>
        <dbReference type="PROSITE-ProRule" id="PRU00169"/>
    </source>
</evidence>
<feature type="domain" description="Histidine kinase" evidence="7">
    <location>
        <begin position="506"/>
        <end position="724"/>
    </location>
</feature>
<dbReference type="EC" id="2.7.13.3" evidence="2"/>
<keyword evidence="4" id="KW-0808">Transferase</keyword>
<dbReference type="Pfam" id="PF00072">
    <property type="entry name" value="Response_reg"/>
    <property type="match status" value="1"/>
</dbReference>
<dbReference type="SUPFAM" id="SSF55785">
    <property type="entry name" value="PYP-like sensor domain (PAS domain)"/>
    <property type="match status" value="1"/>
</dbReference>
<dbReference type="Gene3D" id="3.30.450.40">
    <property type="match status" value="2"/>
</dbReference>
<dbReference type="Pfam" id="PF02518">
    <property type="entry name" value="HATPase_c"/>
    <property type="match status" value="1"/>
</dbReference>
<dbReference type="Gene3D" id="3.40.50.2300">
    <property type="match status" value="1"/>
</dbReference>
<dbReference type="Pfam" id="PF13185">
    <property type="entry name" value="GAF_2"/>
    <property type="match status" value="1"/>
</dbReference>
<dbReference type="Gene3D" id="1.10.287.130">
    <property type="match status" value="1"/>
</dbReference>
<dbReference type="EMBL" id="JAVXUR010000001">
    <property type="protein sequence ID" value="MDT8878064.1"/>
    <property type="molecule type" value="Genomic_DNA"/>
</dbReference>
<evidence type="ECO:0000259" key="8">
    <source>
        <dbReference type="PROSITE" id="PS50110"/>
    </source>
</evidence>
<accession>A0ABU3NA31</accession>
<evidence type="ECO:0000256" key="1">
    <source>
        <dbReference type="ARBA" id="ARBA00000085"/>
    </source>
</evidence>
<dbReference type="Gene3D" id="3.30.565.10">
    <property type="entry name" value="Histidine kinase-like ATPase, C-terminal domain"/>
    <property type="match status" value="1"/>
</dbReference>
<keyword evidence="3 6" id="KW-0597">Phosphoprotein</keyword>
<dbReference type="PANTHER" id="PTHR43047">
    <property type="entry name" value="TWO-COMPONENT HISTIDINE PROTEIN KINASE"/>
    <property type="match status" value="1"/>
</dbReference>
<dbReference type="Gene3D" id="3.30.450.20">
    <property type="entry name" value="PAS domain"/>
    <property type="match status" value="1"/>
</dbReference>
<proteinExistence type="predicted"/>
<dbReference type="SMART" id="SM00387">
    <property type="entry name" value="HATPase_c"/>
    <property type="match status" value="1"/>
</dbReference>
<gene>
    <name evidence="9" type="ORF">RSO68_01110</name>
</gene>
<dbReference type="InterPro" id="IPR036097">
    <property type="entry name" value="HisK_dim/P_sf"/>
</dbReference>
<evidence type="ECO:0000256" key="3">
    <source>
        <dbReference type="ARBA" id="ARBA00022553"/>
    </source>
</evidence>
<dbReference type="SUPFAM" id="SSF47384">
    <property type="entry name" value="Homodimeric domain of signal transducing histidine kinase"/>
    <property type="match status" value="1"/>
</dbReference>
<dbReference type="InterPro" id="IPR003018">
    <property type="entry name" value="GAF"/>
</dbReference>
<dbReference type="InterPro" id="IPR004358">
    <property type="entry name" value="Sig_transdc_His_kin-like_C"/>
</dbReference>
<dbReference type="InterPro" id="IPR001789">
    <property type="entry name" value="Sig_transdc_resp-reg_receiver"/>
</dbReference>
<evidence type="ECO:0000313" key="9">
    <source>
        <dbReference type="EMBL" id="MDT8878064.1"/>
    </source>
</evidence>
<evidence type="ECO:0000256" key="2">
    <source>
        <dbReference type="ARBA" id="ARBA00012438"/>
    </source>
</evidence>
<dbReference type="InterPro" id="IPR011006">
    <property type="entry name" value="CheY-like_superfamily"/>
</dbReference>